<dbReference type="Proteomes" id="UP000772434">
    <property type="component" value="Unassembled WGS sequence"/>
</dbReference>
<sequence>MPLVLERCPVSHLQTHERSEIIVTAVRTGHTRIVQTLLDAGCDPNAIDPGSGKSTLQAAFELRTVGVINILIRAGASLEEIHRFVSPDQLDWASSHEWYSRCLNASQGPSNSGRDFYPVEELQIIRDFLVITLGLPLKVAQLVMDLAEQWASLRVSRNEVTAYTHKSEEIPYVKLVMPNGNFRSIMFVTSSHDQGYSGEPEDTKGSYQNSHTWFEAAIMRQGEQVGSRRFIQANVQAAKQSRTHKNIWSMTKADRDSDMYHWMMSICAQDEIWMLPRAQYPGWVNNVQAAEILICYTFC</sequence>
<protein>
    <recommendedName>
        <fullName evidence="4">Ankyrin repeat protein</fullName>
    </recommendedName>
</protein>
<name>A0A9P5U7C7_9AGAR</name>
<evidence type="ECO:0000256" key="1">
    <source>
        <dbReference type="PROSITE-ProRule" id="PRU00023"/>
    </source>
</evidence>
<keyword evidence="1" id="KW-0040">ANK repeat</keyword>
<reference evidence="2" key="1">
    <citation type="submission" date="2020-11" db="EMBL/GenBank/DDBJ databases">
        <authorList>
            <consortium name="DOE Joint Genome Institute"/>
            <person name="Ahrendt S."/>
            <person name="Riley R."/>
            <person name="Andreopoulos W."/>
            <person name="Labutti K."/>
            <person name="Pangilinan J."/>
            <person name="Ruiz-Duenas F.J."/>
            <person name="Barrasa J.M."/>
            <person name="Sanchez-Garcia M."/>
            <person name="Camarero S."/>
            <person name="Miyauchi S."/>
            <person name="Serrano A."/>
            <person name="Linde D."/>
            <person name="Babiker R."/>
            <person name="Drula E."/>
            <person name="Ayuso-Fernandez I."/>
            <person name="Pacheco R."/>
            <person name="Padilla G."/>
            <person name="Ferreira P."/>
            <person name="Barriuso J."/>
            <person name="Kellner H."/>
            <person name="Castanera R."/>
            <person name="Alfaro M."/>
            <person name="Ramirez L."/>
            <person name="Pisabarro A.G."/>
            <person name="Kuo A."/>
            <person name="Tritt A."/>
            <person name="Lipzen A."/>
            <person name="He G."/>
            <person name="Yan M."/>
            <person name="Ng V."/>
            <person name="Cullen D."/>
            <person name="Martin F."/>
            <person name="Rosso M.-N."/>
            <person name="Henrissat B."/>
            <person name="Hibbett D."/>
            <person name="Martinez A.T."/>
            <person name="Grigoriev I.V."/>
        </authorList>
    </citation>
    <scope>NUCLEOTIDE SEQUENCE</scope>
    <source>
        <strain evidence="2">AH 40177</strain>
    </source>
</reference>
<proteinExistence type="predicted"/>
<dbReference type="Pfam" id="PF00023">
    <property type="entry name" value="Ank"/>
    <property type="match status" value="1"/>
</dbReference>
<comment type="caution">
    <text evidence="2">The sequence shown here is derived from an EMBL/GenBank/DDBJ whole genome shotgun (WGS) entry which is preliminary data.</text>
</comment>
<dbReference type="AlphaFoldDB" id="A0A9P5U7C7"/>
<keyword evidence="3" id="KW-1185">Reference proteome</keyword>
<feature type="repeat" description="ANK" evidence="1">
    <location>
        <begin position="17"/>
        <end position="49"/>
    </location>
</feature>
<dbReference type="OrthoDB" id="66095at2759"/>
<evidence type="ECO:0000313" key="3">
    <source>
        <dbReference type="Proteomes" id="UP000772434"/>
    </source>
</evidence>
<dbReference type="SUPFAM" id="SSF48403">
    <property type="entry name" value="Ankyrin repeat"/>
    <property type="match status" value="1"/>
</dbReference>
<evidence type="ECO:0008006" key="4">
    <source>
        <dbReference type="Google" id="ProtNLM"/>
    </source>
</evidence>
<dbReference type="EMBL" id="JADNRY010000058">
    <property type="protein sequence ID" value="KAF9068674.1"/>
    <property type="molecule type" value="Genomic_DNA"/>
</dbReference>
<dbReference type="Gene3D" id="1.25.40.20">
    <property type="entry name" value="Ankyrin repeat-containing domain"/>
    <property type="match status" value="1"/>
</dbReference>
<dbReference type="InterPro" id="IPR036770">
    <property type="entry name" value="Ankyrin_rpt-contain_sf"/>
</dbReference>
<organism evidence="2 3">
    <name type="scientific">Rhodocollybia butyracea</name>
    <dbReference type="NCBI Taxonomy" id="206335"/>
    <lineage>
        <taxon>Eukaryota</taxon>
        <taxon>Fungi</taxon>
        <taxon>Dikarya</taxon>
        <taxon>Basidiomycota</taxon>
        <taxon>Agaricomycotina</taxon>
        <taxon>Agaricomycetes</taxon>
        <taxon>Agaricomycetidae</taxon>
        <taxon>Agaricales</taxon>
        <taxon>Marasmiineae</taxon>
        <taxon>Omphalotaceae</taxon>
        <taxon>Rhodocollybia</taxon>
    </lineage>
</organism>
<evidence type="ECO:0000313" key="2">
    <source>
        <dbReference type="EMBL" id="KAF9068674.1"/>
    </source>
</evidence>
<dbReference type="InterPro" id="IPR002110">
    <property type="entry name" value="Ankyrin_rpt"/>
</dbReference>
<dbReference type="PROSITE" id="PS50088">
    <property type="entry name" value="ANK_REPEAT"/>
    <property type="match status" value="1"/>
</dbReference>
<accession>A0A9P5U7C7</accession>
<gene>
    <name evidence="2" type="ORF">BDP27DRAFT_1448202</name>
</gene>